<dbReference type="Gene3D" id="2.60.120.200">
    <property type="match status" value="1"/>
</dbReference>
<evidence type="ECO:0000259" key="2">
    <source>
        <dbReference type="PROSITE" id="PS50060"/>
    </source>
</evidence>
<sequence>MRSFYLFFCVIMLSPITYVFTVWCFVVILHTEAHIFFCNFESNSTCGIANGSPIDPEPPSINFTIQSPQTITYQDLGPFSGHSFFYWSRSDNFPHAEEFNGRAHTPKFNQTNGENMCLQFMYYIKSTGIDNGTWLDVSTGGCYAASLFFIEQDDSNGWQTITVPLHKGNCSISLYFTVNQRTPVRMALALDNIIVDWCDALIETTTIPIISNSSQLIFNTSFFVLIFILFLLK</sequence>
<feature type="domain" description="MAM" evidence="2">
    <location>
        <begin position="36"/>
        <end position="200"/>
    </location>
</feature>
<feature type="transmembrane region" description="Helical" evidence="1">
    <location>
        <begin position="5"/>
        <end position="29"/>
    </location>
</feature>
<reference evidence="3" key="1">
    <citation type="submission" date="2021-02" db="EMBL/GenBank/DDBJ databases">
        <authorList>
            <person name="Nowell W R."/>
        </authorList>
    </citation>
    <scope>NUCLEOTIDE SEQUENCE</scope>
</reference>
<proteinExistence type="predicted"/>
<evidence type="ECO:0000256" key="1">
    <source>
        <dbReference type="SAM" id="Phobius"/>
    </source>
</evidence>
<comment type="caution">
    <text evidence="3">The sequence shown here is derived from an EMBL/GenBank/DDBJ whole genome shotgun (WGS) entry which is preliminary data.</text>
</comment>
<keyword evidence="1" id="KW-0812">Transmembrane</keyword>
<keyword evidence="1" id="KW-1133">Transmembrane helix</keyword>
<name>A0A814I2B7_9BILA</name>
<protein>
    <recommendedName>
        <fullName evidence="2">MAM domain-containing protein</fullName>
    </recommendedName>
</protein>
<dbReference type="SUPFAM" id="SSF49899">
    <property type="entry name" value="Concanavalin A-like lectins/glucanases"/>
    <property type="match status" value="1"/>
</dbReference>
<accession>A0A814I2B7</accession>
<feature type="transmembrane region" description="Helical" evidence="1">
    <location>
        <begin position="216"/>
        <end position="232"/>
    </location>
</feature>
<dbReference type="InterPro" id="IPR000998">
    <property type="entry name" value="MAM_dom"/>
</dbReference>
<evidence type="ECO:0000313" key="4">
    <source>
        <dbReference type="Proteomes" id="UP000663860"/>
    </source>
</evidence>
<dbReference type="GO" id="GO:0016020">
    <property type="term" value="C:membrane"/>
    <property type="evidence" value="ECO:0007669"/>
    <property type="project" value="InterPro"/>
</dbReference>
<dbReference type="AlphaFoldDB" id="A0A814I2B7"/>
<dbReference type="Proteomes" id="UP000663860">
    <property type="component" value="Unassembled WGS sequence"/>
</dbReference>
<dbReference type="PROSITE" id="PS50060">
    <property type="entry name" value="MAM_2"/>
    <property type="match status" value="1"/>
</dbReference>
<gene>
    <name evidence="3" type="ORF">IZO911_LOCUS18546</name>
</gene>
<evidence type="ECO:0000313" key="3">
    <source>
        <dbReference type="EMBL" id="CAF1017771.1"/>
    </source>
</evidence>
<dbReference type="Pfam" id="PF00629">
    <property type="entry name" value="MAM"/>
    <property type="match status" value="1"/>
</dbReference>
<dbReference type="InterPro" id="IPR013320">
    <property type="entry name" value="ConA-like_dom_sf"/>
</dbReference>
<dbReference type="EMBL" id="CAJNOE010000179">
    <property type="protein sequence ID" value="CAF1017771.1"/>
    <property type="molecule type" value="Genomic_DNA"/>
</dbReference>
<organism evidence="3 4">
    <name type="scientific">Adineta steineri</name>
    <dbReference type="NCBI Taxonomy" id="433720"/>
    <lineage>
        <taxon>Eukaryota</taxon>
        <taxon>Metazoa</taxon>
        <taxon>Spiralia</taxon>
        <taxon>Gnathifera</taxon>
        <taxon>Rotifera</taxon>
        <taxon>Eurotatoria</taxon>
        <taxon>Bdelloidea</taxon>
        <taxon>Adinetida</taxon>
        <taxon>Adinetidae</taxon>
        <taxon>Adineta</taxon>
    </lineage>
</organism>
<keyword evidence="1" id="KW-0472">Membrane</keyword>